<accession>A0A8S1T7L7</accession>
<comment type="caution">
    <text evidence="1">The sequence shown here is derived from an EMBL/GenBank/DDBJ whole genome shotgun (WGS) entry which is preliminary data.</text>
</comment>
<dbReference type="AlphaFoldDB" id="A0A8S1T7L7"/>
<protein>
    <submittedName>
        <fullName evidence="1">Uncharacterized protein</fullName>
    </submittedName>
</protein>
<keyword evidence="2" id="KW-1185">Reference proteome</keyword>
<gene>
    <name evidence="1" type="ORF">PPENT_87.1.T0190356</name>
</gene>
<name>A0A8S1T7L7_9CILI</name>
<dbReference type="OrthoDB" id="4869960at2759"/>
<evidence type="ECO:0000313" key="2">
    <source>
        <dbReference type="Proteomes" id="UP000689195"/>
    </source>
</evidence>
<reference evidence="1" key="1">
    <citation type="submission" date="2021-01" db="EMBL/GenBank/DDBJ databases">
        <authorList>
            <consortium name="Genoscope - CEA"/>
            <person name="William W."/>
        </authorList>
    </citation>
    <scope>NUCLEOTIDE SEQUENCE</scope>
</reference>
<evidence type="ECO:0000313" key="1">
    <source>
        <dbReference type="EMBL" id="CAD8149871.1"/>
    </source>
</evidence>
<sequence>MKTIQIYSILKIIEQQLLLKYQLISIYDYIYNSIQQQIINEHNGQVIGLSINQDSKKLVLVLEINKFYEQKDLMDNCGILNKIFLKIVILFHLQQQIYLHFNPVVVNIYNSIQLIIPLDYMQNQRNSKFKELDKIVSSIFAKYIYPPDNLLSKNEYCVNLIQFNFDYQNWDCEFIEDIEFDQRGNFGNIFGTMVDNGEYFLTWDSTSGNIEIRQFTYKNEMNDHLIINQIFMQLLFQSSLELSININLQQQHYVFQNQSSKQENKLNIYVTFLLQILMY</sequence>
<proteinExistence type="predicted"/>
<dbReference type="Proteomes" id="UP000689195">
    <property type="component" value="Unassembled WGS sequence"/>
</dbReference>
<dbReference type="EMBL" id="CAJJDO010000019">
    <property type="protein sequence ID" value="CAD8149871.1"/>
    <property type="molecule type" value="Genomic_DNA"/>
</dbReference>
<organism evidence="1 2">
    <name type="scientific">Paramecium pentaurelia</name>
    <dbReference type="NCBI Taxonomy" id="43138"/>
    <lineage>
        <taxon>Eukaryota</taxon>
        <taxon>Sar</taxon>
        <taxon>Alveolata</taxon>
        <taxon>Ciliophora</taxon>
        <taxon>Intramacronucleata</taxon>
        <taxon>Oligohymenophorea</taxon>
        <taxon>Peniculida</taxon>
        <taxon>Parameciidae</taxon>
        <taxon>Paramecium</taxon>
    </lineage>
</organism>